<feature type="transmembrane region" description="Helical" evidence="2">
    <location>
        <begin position="55"/>
        <end position="74"/>
    </location>
</feature>
<dbReference type="EMBL" id="JAUORK010000029">
    <property type="protein sequence ID" value="MDO6673640.1"/>
    <property type="molecule type" value="Genomic_DNA"/>
</dbReference>
<name>A0AAP4WX09_9GAMM</name>
<dbReference type="Pfam" id="PF06149">
    <property type="entry name" value="DUF969"/>
    <property type="match status" value="1"/>
</dbReference>
<evidence type="ECO:0000313" key="3">
    <source>
        <dbReference type="EMBL" id="MDO6673640.1"/>
    </source>
</evidence>
<feature type="transmembrane region" description="Helical" evidence="2">
    <location>
        <begin position="161"/>
        <end position="183"/>
    </location>
</feature>
<evidence type="ECO:0000313" key="4">
    <source>
        <dbReference type="Proteomes" id="UP001170481"/>
    </source>
</evidence>
<dbReference type="InterPro" id="IPR010374">
    <property type="entry name" value="DUF969"/>
</dbReference>
<reference evidence="3" key="1">
    <citation type="submission" date="2023-07" db="EMBL/GenBank/DDBJ databases">
        <title>Genome content predicts the carbon catabolic preferences of heterotrophic bacteria.</title>
        <authorList>
            <person name="Gralka M."/>
        </authorList>
    </citation>
    <scope>NUCLEOTIDE SEQUENCE</scope>
    <source>
        <strain evidence="3">C2R13</strain>
    </source>
</reference>
<feature type="compositionally biased region" description="Polar residues" evidence="1">
    <location>
        <begin position="235"/>
        <end position="257"/>
    </location>
</feature>
<protein>
    <submittedName>
        <fullName evidence="3">DUF969 domain-containing protein</fullName>
    </submittedName>
</protein>
<feature type="region of interest" description="Disordered" evidence="1">
    <location>
        <begin position="232"/>
        <end position="257"/>
    </location>
</feature>
<comment type="caution">
    <text evidence="3">The sequence shown here is derived from an EMBL/GenBank/DDBJ whole genome shotgun (WGS) entry which is preliminary data.</text>
</comment>
<dbReference type="RefSeq" id="WP_303569046.1">
    <property type="nucleotide sequence ID" value="NZ_JAUORK010000029.1"/>
</dbReference>
<keyword evidence="2" id="KW-0812">Transmembrane</keyword>
<evidence type="ECO:0000256" key="2">
    <source>
        <dbReference type="SAM" id="Phobius"/>
    </source>
</evidence>
<dbReference type="AlphaFoldDB" id="A0AAP4WX09"/>
<accession>A0AAP4WX09</accession>
<keyword evidence="2" id="KW-1133">Transmembrane helix</keyword>
<keyword evidence="2" id="KW-0472">Membrane</keyword>
<organism evidence="3 4">
    <name type="scientific">Cobetia amphilecti</name>
    <dbReference type="NCBI Taxonomy" id="1055104"/>
    <lineage>
        <taxon>Bacteria</taxon>
        <taxon>Pseudomonadati</taxon>
        <taxon>Pseudomonadota</taxon>
        <taxon>Gammaproteobacteria</taxon>
        <taxon>Oceanospirillales</taxon>
        <taxon>Halomonadaceae</taxon>
        <taxon>Cobetia</taxon>
    </lineage>
</organism>
<proteinExistence type="predicted"/>
<dbReference type="Proteomes" id="UP001170481">
    <property type="component" value="Unassembled WGS sequence"/>
</dbReference>
<feature type="transmembrane region" description="Helical" evidence="2">
    <location>
        <begin position="7"/>
        <end position="35"/>
    </location>
</feature>
<evidence type="ECO:0000256" key="1">
    <source>
        <dbReference type="SAM" id="MobiDB-lite"/>
    </source>
</evidence>
<feature type="transmembrane region" description="Helical" evidence="2">
    <location>
        <begin position="195"/>
        <end position="214"/>
    </location>
</feature>
<gene>
    <name evidence="3" type="ORF">Q4535_16170</name>
</gene>
<sequence>MLSLIGVAIIVIGLALRLNALLVVLVAGFSSGLVAGMSPTEILAALGQAFTDNRAVSLFIITLPVIGLLERNGLRDQAEHLVQKLRAASAGRISFSYLVLRKATNAFGLQLGGHPAMIRPLVAPMSVGAAERDLPEEALSSPRFKALSQRIRVLNAVSENFGNFFSQLIFVASGGLLLIKSVLDKSGASVSLADMALYAIPTALVSLVVVFVLCRRLDARIRREQQLLREEYPQPSGQANATLGKDTFTTSATESHS</sequence>